<keyword evidence="2" id="KW-0169">Cobalamin biosynthesis</keyword>
<comment type="pathway">
    <text evidence="1">Cofactor biosynthesis; adenosylcobalamin biosynthesis.</text>
</comment>
<dbReference type="EMBL" id="ASWA01000002">
    <property type="protein sequence ID" value="EOT69059.1"/>
    <property type="molecule type" value="Genomic_DNA"/>
</dbReference>
<evidence type="ECO:0000313" key="5">
    <source>
        <dbReference type="EMBL" id="EOT69059.1"/>
    </source>
</evidence>
<name>R2RA26_9ENTE</name>
<accession>R2RA26</accession>
<organism evidence="4 6">
    <name type="scientific">Enterococcus malodoratus ATCC 43197</name>
    <dbReference type="NCBI Taxonomy" id="1158601"/>
    <lineage>
        <taxon>Bacteria</taxon>
        <taxon>Bacillati</taxon>
        <taxon>Bacillota</taxon>
        <taxon>Bacilli</taxon>
        <taxon>Lactobacillales</taxon>
        <taxon>Enterococcaceae</taxon>
        <taxon>Enterococcus</taxon>
    </lineage>
</organism>
<dbReference type="PANTHER" id="PTHR36925">
    <property type="entry name" value="COBALT-PRECORRIN-6A REDUCTASE"/>
    <property type="match status" value="1"/>
</dbReference>
<sequence length="247" mass="27630">MILLLGGTSDSLKIAEALNENDLYFYLSVVSDYGEKLAAKLAKQVIKGRLTVAKMIDFIENQEITLLIDATHPYAVEVSKNAMAACKQTEIDYFRFERPSLIAEEMLIADSVKAASIKAREYEGNIYLTTGSKTLEEFLKYLPKERVIVRVLPTVEVLTAIDKLGLTTDQIEAVKGPFSKALNRELLIHNHAGVMITKESGQAGGFLEKINACKELDIPCVVLTREQVDYPEKFSSIQNLIDRIKER</sequence>
<reference evidence="4 6" key="1">
    <citation type="submission" date="2013-02" db="EMBL/GenBank/DDBJ databases">
        <title>The Genome Sequence of Enterococcus malodoratus ATCC_43197.</title>
        <authorList>
            <consortium name="The Broad Institute Genome Sequencing Platform"/>
            <consortium name="The Broad Institute Genome Sequencing Center for Infectious Disease"/>
            <person name="Earl A.M."/>
            <person name="Gilmore M.S."/>
            <person name="Lebreton F."/>
            <person name="Walker B."/>
            <person name="Young S.K."/>
            <person name="Zeng Q."/>
            <person name="Gargeya S."/>
            <person name="Fitzgerald M."/>
            <person name="Haas B."/>
            <person name="Abouelleil A."/>
            <person name="Alvarado L."/>
            <person name="Arachchi H.M."/>
            <person name="Berlin A.M."/>
            <person name="Chapman S.B."/>
            <person name="Dewar J."/>
            <person name="Goldberg J."/>
            <person name="Griggs A."/>
            <person name="Gujja S."/>
            <person name="Hansen M."/>
            <person name="Howarth C."/>
            <person name="Imamovic A."/>
            <person name="Larimer J."/>
            <person name="McCowan C."/>
            <person name="Murphy C."/>
            <person name="Neiman D."/>
            <person name="Pearson M."/>
            <person name="Priest M."/>
            <person name="Roberts A."/>
            <person name="Saif S."/>
            <person name="Shea T."/>
            <person name="Sisk P."/>
            <person name="Sykes S."/>
            <person name="Wortman J."/>
            <person name="Nusbaum C."/>
            <person name="Birren B."/>
        </authorList>
    </citation>
    <scope>NUCLEOTIDE SEQUENCE [LARGE SCALE GENOMIC DNA]</scope>
    <source>
        <strain evidence="4 6">ATCC 43197</strain>
    </source>
</reference>
<dbReference type="InterPro" id="IPR003723">
    <property type="entry name" value="Precorrin-6x_reduct"/>
</dbReference>
<evidence type="ECO:0000313" key="6">
    <source>
        <dbReference type="Proteomes" id="UP000013783"/>
    </source>
</evidence>
<dbReference type="EMBL" id="AJAK01000007">
    <property type="protein sequence ID" value="EOH80550.1"/>
    <property type="molecule type" value="Genomic_DNA"/>
</dbReference>
<gene>
    <name evidence="5" type="ORF">I585_00519</name>
    <name evidence="4" type="ORF">UAI_00588</name>
</gene>
<dbReference type="GO" id="GO:0016994">
    <property type="term" value="F:precorrin-6A reductase activity"/>
    <property type="evidence" value="ECO:0007669"/>
    <property type="project" value="InterPro"/>
</dbReference>
<dbReference type="PROSITE" id="PS51014">
    <property type="entry name" value="COBK_CBIJ"/>
    <property type="match status" value="1"/>
</dbReference>
<protein>
    <submittedName>
        <fullName evidence="4">Precorrin-6x reductase</fullName>
    </submittedName>
</protein>
<keyword evidence="7" id="KW-1185">Reference proteome</keyword>
<dbReference type="AlphaFoldDB" id="R2RA26"/>
<evidence type="ECO:0000256" key="1">
    <source>
        <dbReference type="ARBA" id="ARBA00004953"/>
    </source>
</evidence>
<comment type="caution">
    <text evidence="4">The sequence shown here is derived from an EMBL/GenBank/DDBJ whole genome shotgun (WGS) entry which is preliminary data.</text>
</comment>
<evidence type="ECO:0000256" key="2">
    <source>
        <dbReference type="ARBA" id="ARBA00022573"/>
    </source>
</evidence>
<dbReference type="NCBIfam" id="TIGR00715">
    <property type="entry name" value="precor6x_red"/>
    <property type="match status" value="1"/>
</dbReference>
<dbReference type="OrthoDB" id="9780707at2"/>
<dbReference type="STRING" id="71451.RV07_GL001721"/>
<dbReference type="Proteomes" id="UP000013783">
    <property type="component" value="Unassembled WGS sequence"/>
</dbReference>
<dbReference type="RefSeq" id="WP_010739471.1">
    <property type="nucleotide sequence ID" value="NZ_KB946249.1"/>
</dbReference>
<proteinExistence type="predicted"/>
<reference evidence="5 7" key="2">
    <citation type="submission" date="2013-03" db="EMBL/GenBank/DDBJ databases">
        <title>The Genome Sequence of Enterococcus malodoratus ATCC_43197 (PacBio/Illumina hybrid assembly).</title>
        <authorList>
            <consortium name="The Broad Institute Genomics Platform"/>
            <consortium name="The Broad Institute Genome Sequencing Center for Infectious Disease"/>
            <person name="Earl A."/>
            <person name="Russ C."/>
            <person name="Gilmore M."/>
            <person name="Surin D."/>
            <person name="Walker B."/>
            <person name="Young S."/>
            <person name="Zeng Q."/>
            <person name="Gargeya S."/>
            <person name="Fitzgerald M."/>
            <person name="Haas B."/>
            <person name="Abouelleil A."/>
            <person name="Allen A.W."/>
            <person name="Alvarado L."/>
            <person name="Arachchi H.M."/>
            <person name="Berlin A.M."/>
            <person name="Chapman S.B."/>
            <person name="Gainer-Dewar J."/>
            <person name="Goldberg J."/>
            <person name="Griggs A."/>
            <person name="Gujja S."/>
            <person name="Hansen M."/>
            <person name="Howarth C."/>
            <person name="Imamovic A."/>
            <person name="Ireland A."/>
            <person name="Larimer J."/>
            <person name="McCowan C."/>
            <person name="Murphy C."/>
            <person name="Pearson M."/>
            <person name="Poon T.W."/>
            <person name="Priest M."/>
            <person name="Roberts A."/>
            <person name="Saif S."/>
            <person name="Shea T."/>
            <person name="Sisk P."/>
            <person name="Sykes S."/>
            <person name="Wortman J."/>
            <person name="Nusbaum C."/>
            <person name="Birren B."/>
        </authorList>
    </citation>
    <scope>NUCLEOTIDE SEQUENCE [LARGE SCALE GENOMIC DNA]</scope>
    <source>
        <strain evidence="5 7">ATCC 43197</strain>
    </source>
</reference>
<dbReference type="PATRIC" id="fig|1158601.3.peg.568"/>
<dbReference type="Proteomes" id="UP000014148">
    <property type="component" value="Unassembled WGS sequence"/>
</dbReference>
<dbReference type="eggNOG" id="COG2099">
    <property type="taxonomic scope" value="Bacteria"/>
</dbReference>
<evidence type="ECO:0000256" key="3">
    <source>
        <dbReference type="ARBA" id="ARBA00023002"/>
    </source>
</evidence>
<keyword evidence="3" id="KW-0560">Oxidoreductase</keyword>
<evidence type="ECO:0000313" key="4">
    <source>
        <dbReference type="EMBL" id="EOH80550.1"/>
    </source>
</evidence>
<dbReference type="PANTHER" id="PTHR36925:SF1">
    <property type="entry name" value="COBALT-PRECORRIN-6A REDUCTASE"/>
    <property type="match status" value="1"/>
</dbReference>
<dbReference type="UniPathway" id="UPA00148"/>
<evidence type="ECO:0000313" key="7">
    <source>
        <dbReference type="Proteomes" id="UP000014148"/>
    </source>
</evidence>
<dbReference type="Pfam" id="PF02571">
    <property type="entry name" value="CbiJ"/>
    <property type="match status" value="1"/>
</dbReference>
<dbReference type="GO" id="GO:0009236">
    <property type="term" value="P:cobalamin biosynthetic process"/>
    <property type="evidence" value="ECO:0007669"/>
    <property type="project" value="UniProtKB-UniPathway"/>
</dbReference>